<dbReference type="InterPro" id="IPR000412">
    <property type="entry name" value="ABC_2_transport"/>
</dbReference>
<feature type="transmembrane region" description="Helical" evidence="6">
    <location>
        <begin position="193"/>
        <end position="212"/>
    </location>
</feature>
<feature type="region of interest" description="Disordered" evidence="7">
    <location>
        <begin position="1"/>
        <end position="25"/>
    </location>
</feature>
<evidence type="ECO:0000256" key="6">
    <source>
        <dbReference type="RuleBase" id="RU361157"/>
    </source>
</evidence>
<evidence type="ECO:0000259" key="8">
    <source>
        <dbReference type="PROSITE" id="PS51012"/>
    </source>
</evidence>
<accession>A0ABX2F4X6</accession>
<dbReference type="Pfam" id="PF01061">
    <property type="entry name" value="ABC2_membrane"/>
    <property type="match status" value="1"/>
</dbReference>
<keyword evidence="6" id="KW-0813">Transport</keyword>
<evidence type="ECO:0000313" key="10">
    <source>
        <dbReference type="Proteomes" id="UP000763557"/>
    </source>
</evidence>
<gene>
    <name evidence="9" type="ORF">GC106_32680</name>
</gene>
<dbReference type="PROSITE" id="PS51012">
    <property type="entry name" value="ABC_TM2"/>
    <property type="match status" value="1"/>
</dbReference>
<feature type="transmembrane region" description="Helical" evidence="6">
    <location>
        <begin position="86"/>
        <end position="107"/>
    </location>
</feature>
<comment type="subcellular location">
    <subcellularLocation>
        <location evidence="6">Cell membrane</location>
        <topology evidence="6">Multi-pass membrane protein</topology>
    </subcellularLocation>
    <subcellularLocation>
        <location evidence="1">Membrane</location>
        <topology evidence="1">Multi-pass membrane protein</topology>
    </subcellularLocation>
</comment>
<evidence type="ECO:0000256" key="3">
    <source>
        <dbReference type="ARBA" id="ARBA00022989"/>
    </source>
</evidence>
<dbReference type="InterPro" id="IPR013525">
    <property type="entry name" value="ABC2_TM"/>
</dbReference>
<dbReference type="PIRSF" id="PIRSF006648">
    <property type="entry name" value="DrrB"/>
    <property type="match status" value="1"/>
</dbReference>
<organism evidence="9 10">
    <name type="scientific">Kibdelosporangium persicum</name>
    <dbReference type="NCBI Taxonomy" id="2698649"/>
    <lineage>
        <taxon>Bacteria</taxon>
        <taxon>Bacillati</taxon>
        <taxon>Actinomycetota</taxon>
        <taxon>Actinomycetes</taxon>
        <taxon>Pseudonocardiales</taxon>
        <taxon>Pseudonocardiaceae</taxon>
        <taxon>Kibdelosporangium</taxon>
    </lineage>
</organism>
<dbReference type="InterPro" id="IPR052902">
    <property type="entry name" value="ABC-2_transporter"/>
</dbReference>
<proteinExistence type="inferred from homology"/>
<dbReference type="RefSeq" id="WP_217280604.1">
    <property type="nucleotide sequence ID" value="NZ_CBCSGW010000002.1"/>
</dbReference>
<keyword evidence="3 6" id="KW-1133">Transmembrane helix</keyword>
<evidence type="ECO:0000256" key="7">
    <source>
        <dbReference type="SAM" id="MobiDB-lite"/>
    </source>
</evidence>
<dbReference type="PANTHER" id="PTHR43027:SF2">
    <property type="entry name" value="TRANSPORT PERMEASE PROTEIN"/>
    <property type="match status" value="1"/>
</dbReference>
<evidence type="ECO:0000256" key="2">
    <source>
        <dbReference type="ARBA" id="ARBA00022692"/>
    </source>
</evidence>
<keyword evidence="10" id="KW-1185">Reference proteome</keyword>
<feature type="transmembrane region" description="Helical" evidence="6">
    <location>
        <begin position="48"/>
        <end position="66"/>
    </location>
</feature>
<keyword evidence="6" id="KW-1003">Cell membrane</keyword>
<feature type="domain" description="ABC transmembrane type-2" evidence="8">
    <location>
        <begin position="47"/>
        <end position="273"/>
    </location>
</feature>
<keyword evidence="5" id="KW-0046">Antibiotic resistance</keyword>
<keyword evidence="2 6" id="KW-0812">Transmembrane</keyword>
<comment type="similarity">
    <text evidence="6">Belongs to the ABC-2 integral membrane protein family.</text>
</comment>
<name>A0ABX2F4X6_9PSEU</name>
<sequence length="273" mass="29209">MSGFTQVMDKAQETSHTPAAVPGRGGNVLTGLRKLTGSEFRLMLRDPGLAFVMSIPVLLVVVFGSLPSTGSPSPDFGGRRFIDFYLPPIITMVIGMMALNALTSVLASYRERGILRRLAVTPVRPITLMIAQGLVNLASLTTVTAVVMAVAGFAFDVPMPRQFFGFVLAFFLCIVSMFAVGLLISAVAPTGKAANGIGTVAFFPLVFLAGVWTPGPLMPDVIRRVSDFSPLGAGSQAMQRAWDGSFPEPLHLIVLAVFTLVVGFIASRLFRWE</sequence>
<dbReference type="InterPro" id="IPR047817">
    <property type="entry name" value="ABC2_TM_bact-type"/>
</dbReference>
<feature type="transmembrane region" description="Helical" evidence="6">
    <location>
        <begin position="163"/>
        <end position="186"/>
    </location>
</feature>
<evidence type="ECO:0000313" key="9">
    <source>
        <dbReference type="EMBL" id="NRN66050.1"/>
    </source>
</evidence>
<evidence type="ECO:0000256" key="4">
    <source>
        <dbReference type="ARBA" id="ARBA00023136"/>
    </source>
</evidence>
<comment type="caution">
    <text evidence="9">The sequence shown here is derived from an EMBL/GenBank/DDBJ whole genome shotgun (WGS) entry which is preliminary data.</text>
</comment>
<dbReference type="EMBL" id="JAAATY010000008">
    <property type="protein sequence ID" value="NRN66050.1"/>
    <property type="molecule type" value="Genomic_DNA"/>
</dbReference>
<feature type="transmembrane region" description="Helical" evidence="6">
    <location>
        <begin position="250"/>
        <end position="270"/>
    </location>
</feature>
<evidence type="ECO:0000256" key="1">
    <source>
        <dbReference type="ARBA" id="ARBA00004141"/>
    </source>
</evidence>
<protein>
    <recommendedName>
        <fullName evidence="6">Transport permease protein</fullName>
    </recommendedName>
</protein>
<feature type="transmembrane region" description="Helical" evidence="6">
    <location>
        <begin position="128"/>
        <end position="151"/>
    </location>
</feature>
<keyword evidence="4 6" id="KW-0472">Membrane</keyword>
<reference evidence="9 10" key="1">
    <citation type="submission" date="2020-01" db="EMBL/GenBank/DDBJ databases">
        <title>Kibdelosporangium persica a novel Actinomycetes from a hot desert in Iran.</title>
        <authorList>
            <person name="Safaei N."/>
            <person name="Zaburannyi N."/>
            <person name="Mueller R."/>
            <person name="Wink J."/>
        </authorList>
    </citation>
    <scope>NUCLEOTIDE SEQUENCE [LARGE SCALE GENOMIC DNA]</scope>
    <source>
        <strain evidence="9 10">4NS15</strain>
    </source>
</reference>
<evidence type="ECO:0000256" key="5">
    <source>
        <dbReference type="ARBA" id="ARBA00023251"/>
    </source>
</evidence>
<dbReference type="Proteomes" id="UP000763557">
    <property type="component" value="Unassembled WGS sequence"/>
</dbReference>
<dbReference type="PANTHER" id="PTHR43027">
    <property type="entry name" value="DOXORUBICIN RESISTANCE ABC TRANSPORTER PERMEASE PROTEIN DRRC-RELATED"/>
    <property type="match status" value="1"/>
</dbReference>